<feature type="transmembrane region" description="Helical" evidence="6">
    <location>
        <begin position="241"/>
        <end position="269"/>
    </location>
</feature>
<name>A0A1P8KBH9_9BURK</name>
<dbReference type="Pfam" id="PF01594">
    <property type="entry name" value="AI-2E_transport"/>
    <property type="match status" value="1"/>
</dbReference>
<comment type="similarity">
    <text evidence="2">Belongs to the autoinducer-2 exporter (AI-2E) (TC 2.A.86) family.</text>
</comment>
<keyword evidence="8" id="KW-1185">Reference proteome</keyword>
<feature type="transmembrane region" description="Helical" evidence="6">
    <location>
        <begin position="156"/>
        <end position="176"/>
    </location>
</feature>
<evidence type="ECO:0000256" key="4">
    <source>
        <dbReference type="ARBA" id="ARBA00022989"/>
    </source>
</evidence>
<dbReference type="eggNOG" id="COG0628">
    <property type="taxonomic scope" value="Bacteria"/>
</dbReference>
<evidence type="ECO:0000256" key="2">
    <source>
        <dbReference type="ARBA" id="ARBA00009773"/>
    </source>
</evidence>
<proteinExistence type="inferred from homology"/>
<evidence type="ECO:0000313" key="7">
    <source>
        <dbReference type="EMBL" id="APW43377.1"/>
    </source>
</evidence>
<evidence type="ECO:0000256" key="3">
    <source>
        <dbReference type="ARBA" id="ARBA00022692"/>
    </source>
</evidence>
<dbReference type="GO" id="GO:0016020">
    <property type="term" value="C:membrane"/>
    <property type="evidence" value="ECO:0007669"/>
    <property type="project" value="UniProtKB-SubCell"/>
</dbReference>
<dbReference type="GO" id="GO:0055085">
    <property type="term" value="P:transmembrane transport"/>
    <property type="evidence" value="ECO:0007669"/>
    <property type="project" value="TreeGrafter"/>
</dbReference>
<dbReference type="EMBL" id="CP019239">
    <property type="protein sequence ID" value="APW43377.1"/>
    <property type="molecule type" value="Genomic_DNA"/>
</dbReference>
<evidence type="ECO:0000256" key="1">
    <source>
        <dbReference type="ARBA" id="ARBA00004141"/>
    </source>
</evidence>
<organism evidence="7 8">
    <name type="scientific">Rhodoferax saidenbachensis</name>
    <dbReference type="NCBI Taxonomy" id="1484693"/>
    <lineage>
        <taxon>Bacteria</taxon>
        <taxon>Pseudomonadati</taxon>
        <taxon>Pseudomonadota</taxon>
        <taxon>Betaproteobacteria</taxon>
        <taxon>Burkholderiales</taxon>
        <taxon>Comamonadaceae</taxon>
        <taxon>Rhodoferax</taxon>
    </lineage>
</organism>
<feature type="transmembrane region" description="Helical" evidence="6">
    <location>
        <begin position="10"/>
        <end position="28"/>
    </location>
</feature>
<accession>A0A1P8KBH9</accession>
<sequence>MQFTPTQKRFIAWALIALLLVGVLWLLAPVLAPFVVASVLAYALTPLVDWLDDAGRGRIPRLVAVVLVELLFVVALLGVLLLIVPIFAKELPLMREQLPVLLDSINGTLKPWLAQWGIHISLDVTSIKGFVMKYLNANVEDAVGSVLASVKLGGSVAFAIIGNAILIPVALFYLLMDWDRFVAQVRNFIPPRMRAGTDSFLAEADAVLGQYLRGQLLVMLTLAVGYSVGLALFGLDLALPIGIFTGLAIFVPYLGFGVGLVLATFAGLLEFSSTGVVYPLVMVAVVYGLGQLIESLYLTPRLVGERIGLHPLAVIFALLAFGQLFGFVGVLVALPVSAVLLVAIRRIRASYLASRLYLG</sequence>
<dbReference type="KEGG" id="rsb:RS694_13110"/>
<dbReference type="Proteomes" id="UP000186110">
    <property type="component" value="Chromosome"/>
</dbReference>
<reference evidence="7 8" key="1">
    <citation type="submission" date="2017-01" db="EMBL/GenBank/DDBJ databases">
        <authorList>
            <person name="Mah S.A."/>
            <person name="Swanson W.J."/>
            <person name="Moy G.W."/>
            <person name="Vacquier V.D."/>
        </authorList>
    </citation>
    <scope>NUCLEOTIDE SEQUENCE [LARGE SCALE GENOMIC DNA]</scope>
    <source>
        <strain evidence="7 8">DSM 22694</strain>
    </source>
</reference>
<dbReference type="InterPro" id="IPR002549">
    <property type="entry name" value="AI-2E-like"/>
</dbReference>
<dbReference type="STRING" id="1484693.RS694_13110"/>
<dbReference type="PANTHER" id="PTHR21716">
    <property type="entry name" value="TRANSMEMBRANE PROTEIN"/>
    <property type="match status" value="1"/>
</dbReference>
<evidence type="ECO:0000313" key="8">
    <source>
        <dbReference type="Proteomes" id="UP000186110"/>
    </source>
</evidence>
<feature type="transmembrane region" description="Helical" evidence="6">
    <location>
        <begin position="63"/>
        <end position="88"/>
    </location>
</feature>
<protein>
    <submittedName>
        <fullName evidence="7">AI-2E family transporter</fullName>
    </submittedName>
</protein>
<keyword evidence="4 6" id="KW-1133">Transmembrane helix</keyword>
<feature type="transmembrane region" description="Helical" evidence="6">
    <location>
        <begin position="216"/>
        <end position="235"/>
    </location>
</feature>
<gene>
    <name evidence="7" type="ORF">RS694_13110</name>
</gene>
<comment type="subcellular location">
    <subcellularLocation>
        <location evidence="1">Membrane</location>
        <topology evidence="1">Multi-pass membrane protein</topology>
    </subcellularLocation>
</comment>
<feature type="transmembrane region" description="Helical" evidence="6">
    <location>
        <begin position="313"/>
        <end position="344"/>
    </location>
</feature>
<dbReference type="AlphaFoldDB" id="A0A1P8KBH9"/>
<dbReference type="PANTHER" id="PTHR21716:SF64">
    <property type="entry name" value="AI-2 TRANSPORT PROTEIN TQSA"/>
    <property type="match status" value="1"/>
</dbReference>
<evidence type="ECO:0000256" key="5">
    <source>
        <dbReference type="ARBA" id="ARBA00023136"/>
    </source>
</evidence>
<keyword evidence="3 6" id="KW-0812">Transmembrane</keyword>
<feature type="transmembrane region" description="Helical" evidence="6">
    <location>
        <begin position="276"/>
        <end position="293"/>
    </location>
</feature>
<keyword evidence="5 6" id="KW-0472">Membrane</keyword>
<evidence type="ECO:0000256" key="6">
    <source>
        <dbReference type="SAM" id="Phobius"/>
    </source>
</evidence>
<dbReference type="RefSeq" id="WP_029707215.1">
    <property type="nucleotide sequence ID" value="NZ_CP019239.1"/>
</dbReference>